<gene>
    <name evidence="2" type="ORF">Tci_888570</name>
</gene>
<evidence type="ECO:0000259" key="1">
    <source>
        <dbReference type="Pfam" id="PF07727"/>
    </source>
</evidence>
<dbReference type="AlphaFoldDB" id="A0A699U314"/>
<feature type="non-terminal residue" evidence="2">
    <location>
        <position position="1"/>
    </location>
</feature>
<accession>A0A699U314</accession>
<evidence type="ECO:0000313" key="2">
    <source>
        <dbReference type="EMBL" id="GFD16601.1"/>
    </source>
</evidence>
<organism evidence="2">
    <name type="scientific">Tanacetum cinerariifolium</name>
    <name type="common">Dalmatian daisy</name>
    <name type="synonym">Chrysanthemum cinerariifolium</name>
    <dbReference type="NCBI Taxonomy" id="118510"/>
    <lineage>
        <taxon>Eukaryota</taxon>
        <taxon>Viridiplantae</taxon>
        <taxon>Streptophyta</taxon>
        <taxon>Embryophyta</taxon>
        <taxon>Tracheophyta</taxon>
        <taxon>Spermatophyta</taxon>
        <taxon>Magnoliopsida</taxon>
        <taxon>eudicotyledons</taxon>
        <taxon>Gunneridae</taxon>
        <taxon>Pentapetalae</taxon>
        <taxon>asterids</taxon>
        <taxon>campanulids</taxon>
        <taxon>Asterales</taxon>
        <taxon>Asteraceae</taxon>
        <taxon>Asteroideae</taxon>
        <taxon>Anthemideae</taxon>
        <taxon>Anthemidinae</taxon>
        <taxon>Tanacetum</taxon>
    </lineage>
</organism>
<reference evidence="2" key="1">
    <citation type="journal article" date="2019" name="Sci. Rep.">
        <title>Draft genome of Tanacetum cinerariifolium, the natural source of mosquito coil.</title>
        <authorList>
            <person name="Yamashiro T."/>
            <person name="Shiraishi A."/>
            <person name="Satake H."/>
            <person name="Nakayama K."/>
        </authorList>
    </citation>
    <scope>NUCLEOTIDE SEQUENCE</scope>
</reference>
<dbReference type="EMBL" id="BKCJ011294369">
    <property type="protein sequence ID" value="GFD16601.1"/>
    <property type="molecule type" value="Genomic_DNA"/>
</dbReference>
<dbReference type="InterPro" id="IPR013103">
    <property type="entry name" value="RVT_2"/>
</dbReference>
<feature type="domain" description="Reverse transcriptase Ty1/copia-type" evidence="1">
    <location>
        <begin position="64"/>
        <end position="116"/>
    </location>
</feature>
<protein>
    <submittedName>
        <fullName evidence="2">Copia protein</fullName>
    </submittedName>
</protein>
<feature type="non-terminal residue" evidence="2">
    <location>
        <position position="116"/>
    </location>
</feature>
<sequence length="116" mass="12252">PAGSVPASHVPASSIPAGGVLAGSIDSVGFGDPAASESVPVVFTTDHADTSLLPPEMQQFYNPHVWKLVPLSAGKIAIGTKWILNNKRDARGIVVRNKARLVAQGHRQEEGIDYDE</sequence>
<comment type="caution">
    <text evidence="2">The sequence shown here is derived from an EMBL/GenBank/DDBJ whole genome shotgun (WGS) entry which is preliminary data.</text>
</comment>
<dbReference type="Pfam" id="PF07727">
    <property type="entry name" value="RVT_2"/>
    <property type="match status" value="1"/>
</dbReference>
<proteinExistence type="predicted"/>
<name>A0A699U314_TANCI</name>